<organism evidence="2 3">
    <name type="scientific">Comamonas squillarum</name>
    <dbReference type="NCBI Taxonomy" id="2977320"/>
    <lineage>
        <taxon>Bacteria</taxon>
        <taxon>Pseudomonadati</taxon>
        <taxon>Pseudomonadota</taxon>
        <taxon>Betaproteobacteria</taxon>
        <taxon>Burkholderiales</taxon>
        <taxon>Comamonadaceae</taxon>
        <taxon>Comamonas</taxon>
    </lineage>
</organism>
<name>A0ABY6A0V3_9BURK</name>
<dbReference type="Pfam" id="PF04773">
    <property type="entry name" value="FecR"/>
    <property type="match status" value="1"/>
</dbReference>
<dbReference type="PANTHER" id="PTHR30273:SF2">
    <property type="entry name" value="PROTEIN FECR"/>
    <property type="match status" value="1"/>
</dbReference>
<keyword evidence="3" id="KW-1185">Reference proteome</keyword>
<dbReference type="InterPro" id="IPR012373">
    <property type="entry name" value="Ferrdict_sens_TM"/>
</dbReference>
<evidence type="ECO:0000259" key="1">
    <source>
        <dbReference type="Pfam" id="PF04773"/>
    </source>
</evidence>
<sequence>MDNAIHSRYCIAPLLHHRCDPCLAAAVLALVGGGWLGWSHWRSQPLFSEHYATVRGQALQVRLPDGSQMLLDAASQAQVQLFRGRREVRLLEGQALFHASADAQRPFEVRAGHTLVTVLGTRFSVRHTRAGLDAGQTVVEVESGRVRVGASG</sequence>
<dbReference type="PANTHER" id="PTHR30273">
    <property type="entry name" value="PERIPLASMIC SIGNAL SENSOR AND SIGMA FACTOR ACTIVATOR FECR-RELATED"/>
    <property type="match status" value="1"/>
</dbReference>
<dbReference type="EMBL" id="CP104377">
    <property type="protein sequence ID" value="UXC19898.1"/>
    <property type="molecule type" value="Genomic_DNA"/>
</dbReference>
<proteinExistence type="predicted"/>
<evidence type="ECO:0000313" key="2">
    <source>
        <dbReference type="EMBL" id="UXC19898.1"/>
    </source>
</evidence>
<reference evidence="2" key="1">
    <citation type="submission" date="2022-09" db="EMBL/GenBank/DDBJ databases">
        <title>Bacterial diversity in gut of crayfish and pufferfish.</title>
        <authorList>
            <person name="Huang Y."/>
        </authorList>
    </citation>
    <scope>NUCLEOTIDE SEQUENCE</scope>
    <source>
        <strain evidence="2">PR12</strain>
    </source>
</reference>
<feature type="domain" description="FecR protein" evidence="1">
    <location>
        <begin position="51"/>
        <end position="147"/>
    </location>
</feature>
<protein>
    <submittedName>
        <fullName evidence="2">FecR domain-containing protein</fullName>
    </submittedName>
</protein>
<gene>
    <name evidence="2" type="ORF">N4T19_07290</name>
</gene>
<dbReference type="RefSeq" id="WP_232539381.1">
    <property type="nucleotide sequence ID" value="NZ_CP104377.1"/>
</dbReference>
<dbReference type="InterPro" id="IPR006860">
    <property type="entry name" value="FecR"/>
</dbReference>
<accession>A0ABY6A0V3</accession>
<dbReference type="Gene3D" id="2.60.120.1440">
    <property type="match status" value="1"/>
</dbReference>
<dbReference type="Proteomes" id="UP001058290">
    <property type="component" value="Chromosome"/>
</dbReference>
<evidence type="ECO:0000313" key="3">
    <source>
        <dbReference type="Proteomes" id="UP001058290"/>
    </source>
</evidence>